<dbReference type="NCBIfam" id="TIGR01988">
    <property type="entry name" value="Ubi-OHases"/>
    <property type="match status" value="1"/>
</dbReference>
<evidence type="ECO:0000256" key="7">
    <source>
        <dbReference type="ARBA" id="ARBA00023033"/>
    </source>
</evidence>
<evidence type="ECO:0000256" key="4">
    <source>
        <dbReference type="ARBA" id="ARBA00022630"/>
    </source>
</evidence>
<keyword evidence="4" id="KW-0285">Flavoprotein</keyword>
<dbReference type="InterPro" id="IPR018168">
    <property type="entry name" value="Ubi_Hdrlase_CS"/>
</dbReference>
<evidence type="ECO:0000256" key="1">
    <source>
        <dbReference type="ARBA" id="ARBA00001974"/>
    </source>
</evidence>
<dbReference type="PROSITE" id="PS01304">
    <property type="entry name" value="UBIH"/>
    <property type="match status" value="1"/>
</dbReference>
<keyword evidence="6" id="KW-0560">Oxidoreductase</keyword>
<dbReference type="InterPro" id="IPR051205">
    <property type="entry name" value="UbiH/COQ6_monooxygenase"/>
</dbReference>
<dbReference type="FunFam" id="3.50.50.60:FF:000021">
    <property type="entry name" value="Ubiquinone biosynthesis monooxygenase COQ6"/>
    <property type="match status" value="1"/>
</dbReference>
<dbReference type="PRINTS" id="PR00420">
    <property type="entry name" value="RNGMNOXGNASE"/>
</dbReference>
<dbReference type="GO" id="GO:0016705">
    <property type="term" value="F:oxidoreductase activity, acting on paired donors, with incorporation or reduction of molecular oxygen"/>
    <property type="evidence" value="ECO:0007669"/>
    <property type="project" value="InterPro"/>
</dbReference>
<evidence type="ECO:0000256" key="6">
    <source>
        <dbReference type="ARBA" id="ARBA00023002"/>
    </source>
</evidence>
<feature type="domain" description="FAD-binding" evidence="8">
    <location>
        <begin position="20"/>
        <end position="335"/>
    </location>
</feature>
<comment type="similarity">
    <text evidence="3">Belongs to the UbiH/COQ6 family.</text>
</comment>
<dbReference type="PANTHER" id="PTHR43876">
    <property type="entry name" value="UBIQUINONE BIOSYNTHESIS MONOOXYGENASE COQ6, MITOCHONDRIAL"/>
    <property type="match status" value="1"/>
</dbReference>
<evidence type="ECO:0000256" key="3">
    <source>
        <dbReference type="ARBA" id="ARBA00005349"/>
    </source>
</evidence>
<dbReference type="GO" id="GO:0004497">
    <property type="term" value="F:monooxygenase activity"/>
    <property type="evidence" value="ECO:0007669"/>
    <property type="project" value="UniProtKB-KW"/>
</dbReference>
<comment type="cofactor">
    <cofactor evidence="1">
        <name>FAD</name>
        <dbReference type="ChEBI" id="CHEBI:57692"/>
    </cofactor>
</comment>
<dbReference type="GO" id="GO:0071949">
    <property type="term" value="F:FAD binding"/>
    <property type="evidence" value="ECO:0007669"/>
    <property type="project" value="InterPro"/>
</dbReference>
<evidence type="ECO:0000313" key="9">
    <source>
        <dbReference type="EMBL" id="OSQ50429.1"/>
    </source>
</evidence>
<keyword evidence="7" id="KW-0503">Monooxygenase</keyword>
<dbReference type="Pfam" id="PF01494">
    <property type="entry name" value="FAD_binding_3"/>
    <property type="match status" value="1"/>
</dbReference>
<sequence>MSGRGRKQRYGVMGSLEEIQTDVIILGGGLNGAAMALALAHGGLRSVVIDYADPKTILSANYDGRTCAIAAASRSVLDVIGAWKYMADEAEPILDIHIADGASPFFLHYDHQEVGDEPLGYIAENLITRGALYRAIAETDLIDMIAPARVETIARDQGAMTIVLADGQVIRAPLAIGAEGRNSMLRKWAGIKTYDWSYKQSAVVCTVKHKVPHNGLAVEHFLPAGPFAILPMTGDRCSIVWTEGTDLANYLVSLDEETFINELHRRFDGYLGDLEVIGPRFCYPLGLQHAYQYTDARIALIGDAAHGMHPIAGQGLNMGIRDVAALAEILVEARRLGRDIGGADVLGEYEQWRRFDNTVMLAVTDLTNRLFSNNVAPVRWARDIGLAVVQKIPPLKKTFMSHAMGYAGTLPRLMQGKPL</sequence>
<dbReference type="STRING" id="1293890.TALK_00155"/>
<protein>
    <submittedName>
        <fullName evidence="9">2-octaprenyl-6-methoxyphenyl hydroxylase</fullName>
    </submittedName>
</protein>
<dbReference type="Gene3D" id="3.50.50.60">
    <property type="entry name" value="FAD/NAD(P)-binding domain"/>
    <property type="match status" value="2"/>
</dbReference>
<dbReference type="InterPro" id="IPR036188">
    <property type="entry name" value="FAD/NAD-bd_sf"/>
</dbReference>
<evidence type="ECO:0000256" key="5">
    <source>
        <dbReference type="ARBA" id="ARBA00022827"/>
    </source>
</evidence>
<gene>
    <name evidence="9" type="ORF">TALK_00155</name>
</gene>
<dbReference type="GO" id="GO:0110142">
    <property type="term" value="C:ubiquinone biosynthesis complex"/>
    <property type="evidence" value="ECO:0007669"/>
    <property type="project" value="UniProtKB-ARBA"/>
</dbReference>
<evidence type="ECO:0000313" key="10">
    <source>
        <dbReference type="Proteomes" id="UP000193396"/>
    </source>
</evidence>
<dbReference type="InterPro" id="IPR010971">
    <property type="entry name" value="UbiH/COQ6"/>
</dbReference>
<name>A0A1Y2LGF0_9PROT</name>
<dbReference type="AlphaFoldDB" id="A0A1Y2LGF0"/>
<dbReference type="UniPathway" id="UPA00232"/>
<comment type="pathway">
    <text evidence="2">Cofactor biosynthesis; ubiquinone biosynthesis.</text>
</comment>
<dbReference type="InterPro" id="IPR002938">
    <property type="entry name" value="FAD-bd"/>
</dbReference>
<proteinExistence type="inferred from homology"/>
<reference evidence="9 10" key="1">
    <citation type="submission" date="2014-03" db="EMBL/GenBank/DDBJ databases">
        <title>The draft genome sequence of Thalassospira alkalitolerans JCM 18968.</title>
        <authorList>
            <person name="Lai Q."/>
            <person name="Shao Z."/>
        </authorList>
    </citation>
    <scope>NUCLEOTIDE SEQUENCE [LARGE SCALE GENOMIC DNA]</scope>
    <source>
        <strain evidence="9 10">JCM 18968</strain>
    </source>
</reference>
<comment type="caution">
    <text evidence="9">The sequence shown here is derived from an EMBL/GenBank/DDBJ whole genome shotgun (WGS) entry which is preliminary data.</text>
</comment>
<evidence type="ECO:0000259" key="8">
    <source>
        <dbReference type="Pfam" id="PF01494"/>
    </source>
</evidence>
<dbReference type="SUPFAM" id="SSF51905">
    <property type="entry name" value="FAD/NAD(P)-binding domain"/>
    <property type="match status" value="1"/>
</dbReference>
<keyword evidence="10" id="KW-1185">Reference proteome</keyword>
<dbReference type="Proteomes" id="UP000193396">
    <property type="component" value="Unassembled WGS sequence"/>
</dbReference>
<keyword evidence="5" id="KW-0274">FAD</keyword>
<organism evidence="9 10">
    <name type="scientific">Thalassospira alkalitolerans</name>
    <dbReference type="NCBI Taxonomy" id="1293890"/>
    <lineage>
        <taxon>Bacteria</taxon>
        <taxon>Pseudomonadati</taxon>
        <taxon>Pseudomonadota</taxon>
        <taxon>Alphaproteobacteria</taxon>
        <taxon>Rhodospirillales</taxon>
        <taxon>Thalassospiraceae</taxon>
        <taxon>Thalassospira</taxon>
    </lineage>
</organism>
<evidence type="ECO:0000256" key="2">
    <source>
        <dbReference type="ARBA" id="ARBA00004749"/>
    </source>
</evidence>
<dbReference type="EMBL" id="JFKB01000001">
    <property type="protein sequence ID" value="OSQ50429.1"/>
    <property type="molecule type" value="Genomic_DNA"/>
</dbReference>
<dbReference type="PANTHER" id="PTHR43876:SF7">
    <property type="entry name" value="UBIQUINONE BIOSYNTHESIS MONOOXYGENASE COQ6, MITOCHONDRIAL"/>
    <property type="match status" value="1"/>
</dbReference>
<dbReference type="GO" id="GO:0006744">
    <property type="term" value="P:ubiquinone biosynthetic process"/>
    <property type="evidence" value="ECO:0007669"/>
    <property type="project" value="UniProtKB-UniPathway"/>
</dbReference>
<accession>A0A1Y2LGF0</accession>